<dbReference type="EMBL" id="SUNH01000011">
    <property type="protein sequence ID" value="TJZ84565.1"/>
    <property type="molecule type" value="Genomic_DNA"/>
</dbReference>
<name>A0A4U0QRL2_9RHOB</name>
<dbReference type="OrthoDB" id="5298197at2"/>
<evidence type="ECO:0000313" key="2">
    <source>
        <dbReference type="Proteomes" id="UP000306223"/>
    </source>
</evidence>
<keyword evidence="2" id="KW-1185">Reference proteome</keyword>
<accession>A0A4U0QRL2</accession>
<comment type="caution">
    <text evidence="1">The sequence shown here is derived from an EMBL/GenBank/DDBJ whole genome shotgun (WGS) entry which is preliminary data.</text>
</comment>
<dbReference type="Proteomes" id="UP000306223">
    <property type="component" value="Unassembled WGS sequence"/>
</dbReference>
<evidence type="ECO:0000313" key="1">
    <source>
        <dbReference type="EMBL" id="TJZ84565.1"/>
    </source>
</evidence>
<dbReference type="AlphaFoldDB" id="A0A4U0QRL2"/>
<reference evidence="1 2" key="1">
    <citation type="submission" date="2019-04" db="EMBL/GenBank/DDBJ databases">
        <authorList>
            <person name="Li J."/>
        </authorList>
    </citation>
    <scope>NUCLEOTIDE SEQUENCE [LARGE SCALE GENOMIC DNA]</scope>
    <source>
        <strain evidence="1 2">CCTCC AB2016182</strain>
    </source>
</reference>
<proteinExistence type="predicted"/>
<gene>
    <name evidence="1" type="ORF">FA740_08850</name>
</gene>
<protein>
    <submittedName>
        <fullName evidence="1">DUF1850 domain-containing protein</fullName>
    </submittedName>
</protein>
<organism evidence="1 2">
    <name type="scientific">Paracoccus hibiscisoli</name>
    <dbReference type="NCBI Taxonomy" id="2023261"/>
    <lineage>
        <taxon>Bacteria</taxon>
        <taxon>Pseudomonadati</taxon>
        <taxon>Pseudomonadota</taxon>
        <taxon>Alphaproteobacteria</taxon>
        <taxon>Rhodobacterales</taxon>
        <taxon>Paracoccaceae</taxon>
        <taxon>Paracoccus</taxon>
    </lineage>
</organism>
<dbReference type="Pfam" id="PF08905">
    <property type="entry name" value="DUF1850"/>
    <property type="match status" value="1"/>
</dbReference>
<dbReference type="InterPro" id="IPR015001">
    <property type="entry name" value="DUF1850"/>
</dbReference>
<dbReference type="RefSeq" id="WP_136856413.1">
    <property type="nucleotide sequence ID" value="NZ_SUNH01000011.1"/>
</dbReference>
<sequence length="121" mass="12839">MICLSAGAFALALATPDFTLEWRHSVTRTLWWERWRAGPQGIAPVAARLTGPGAGMEPPPDAVWRDGAWHFTPRVAPQPQVVLATSGTTGGGWTLCAQDACHPLPEDQGPILIAACSTTVP</sequence>